<evidence type="ECO:0000256" key="2">
    <source>
        <dbReference type="ARBA" id="ARBA00023163"/>
    </source>
</evidence>
<dbReference type="InterPro" id="IPR044427">
    <property type="entry name" value="LegAS4-like_SET"/>
</dbReference>
<gene>
    <name evidence="4" type="ordered locus">G5S_0163</name>
</gene>
<dbReference type="EMBL" id="CP002608">
    <property type="protein sequence ID" value="AEB41181.1"/>
    <property type="molecule type" value="Genomic_DNA"/>
</dbReference>
<keyword evidence="1" id="KW-0805">Transcription regulation</keyword>
<protein>
    <submittedName>
        <fullName evidence="4">Set domain protein</fullName>
    </submittedName>
</protein>
<dbReference type="Pfam" id="PF00856">
    <property type="entry name" value="SET"/>
    <property type="match status" value="1"/>
</dbReference>
<dbReference type="CDD" id="cd10522">
    <property type="entry name" value="SET_LegAS4-like"/>
    <property type="match status" value="1"/>
</dbReference>
<dbReference type="SMART" id="SM00317">
    <property type="entry name" value="SET"/>
    <property type="match status" value="1"/>
</dbReference>
<dbReference type="PANTHER" id="PTHR45747:SF4">
    <property type="entry name" value="HISTONE-LYSINE N-METHYLTRANSFERASE E(Z)"/>
    <property type="match status" value="1"/>
</dbReference>
<evidence type="ECO:0000259" key="3">
    <source>
        <dbReference type="PROSITE" id="PS50280"/>
    </source>
</evidence>
<feature type="domain" description="SET" evidence="3">
    <location>
        <begin position="85"/>
        <end position="200"/>
    </location>
</feature>
<dbReference type="KEGG" id="cpm:G5S_0163"/>
<evidence type="ECO:0000256" key="1">
    <source>
        <dbReference type="ARBA" id="ARBA00023015"/>
    </source>
</evidence>
<dbReference type="Gene3D" id="2.170.270.10">
    <property type="entry name" value="SET domain"/>
    <property type="match status" value="1"/>
</dbReference>
<name>A0AA34RCH2_CHLPE</name>
<keyword evidence="2" id="KW-0804">Transcription</keyword>
<reference evidence="4 5" key="1">
    <citation type="journal article" date="2011" name="J. Bacteriol.">
        <title>Genome sequence of the obligate intracellular animal pathogen Chlamydia pecorum E58.</title>
        <authorList>
            <person name="Mojica S."/>
            <person name="Huot Creasy H."/>
            <person name="Daugherty S."/>
            <person name="Read T.D."/>
            <person name="Kim T."/>
            <person name="Kaltenboeck B."/>
            <person name="Bavoil P."/>
            <person name="Myers G.S."/>
        </authorList>
    </citation>
    <scope>NUCLEOTIDE SEQUENCE [LARGE SCALE GENOMIC DNA]</scope>
    <source>
        <strain evidence="4 5">E58</strain>
    </source>
</reference>
<evidence type="ECO:0000313" key="5">
    <source>
        <dbReference type="Proteomes" id="UP000008305"/>
    </source>
</evidence>
<dbReference type="InterPro" id="IPR045318">
    <property type="entry name" value="EZH1/2-like"/>
</dbReference>
<dbReference type="AlphaFoldDB" id="A0AA34RCH2"/>
<proteinExistence type="predicted"/>
<dbReference type="InterPro" id="IPR001214">
    <property type="entry name" value="SET_dom"/>
</dbReference>
<dbReference type="GO" id="GO:0031507">
    <property type="term" value="P:heterochromatin formation"/>
    <property type="evidence" value="ECO:0007669"/>
    <property type="project" value="TreeGrafter"/>
</dbReference>
<keyword evidence="5" id="KW-1185">Reference proteome</keyword>
<dbReference type="GO" id="GO:0046976">
    <property type="term" value="F:histone H3K27 methyltransferase activity"/>
    <property type="evidence" value="ECO:0007669"/>
    <property type="project" value="TreeGrafter"/>
</dbReference>
<dbReference type="SUPFAM" id="SSF82199">
    <property type="entry name" value="SET domain"/>
    <property type="match status" value="1"/>
</dbReference>
<evidence type="ECO:0000313" key="4">
    <source>
        <dbReference type="EMBL" id="AEB41181.1"/>
    </source>
</evidence>
<organism evidence="4 5">
    <name type="scientific">Chlamydia pecorum (strain ATCC VR-628 / DSM 29919 / E58)</name>
    <name type="common">Chlamydophila pecorum</name>
    <dbReference type="NCBI Taxonomy" id="331635"/>
    <lineage>
        <taxon>Bacteria</taxon>
        <taxon>Pseudomonadati</taxon>
        <taxon>Chlamydiota</taxon>
        <taxon>Chlamydiia</taxon>
        <taxon>Chlamydiales</taxon>
        <taxon>Chlamydiaceae</taxon>
        <taxon>Chlamydia/Chlamydophila group</taxon>
        <taxon>Chlamydia</taxon>
    </lineage>
</organism>
<dbReference type="PANTHER" id="PTHR45747">
    <property type="entry name" value="HISTONE-LYSINE N-METHYLTRANSFERASE E(Z)"/>
    <property type="match status" value="1"/>
</dbReference>
<dbReference type="Proteomes" id="UP000008305">
    <property type="component" value="Chromosome"/>
</dbReference>
<dbReference type="PROSITE" id="PS50280">
    <property type="entry name" value="SET"/>
    <property type="match status" value="1"/>
</dbReference>
<dbReference type="GeneID" id="99718217"/>
<dbReference type="InterPro" id="IPR046341">
    <property type="entry name" value="SET_dom_sf"/>
</dbReference>
<dbReference type="RefSeq" id="WP_013712259.1">
    <property type="nucleotide sequence ID" value="NC_015408.1"/>
</dbReference>
<accession>A0AA34RCH2</accession>
<sequence length="218" mass="25577">MSQKILEPQVSLSLSGNQDYKLYSISRASELLNFTFLPELRFLNWHVESRIRVLCEKAEKRGLISPLARWLGQLHKHSISHPVLSPIAIRWINAYIGYGVFAKEPIPSWTYLGEYTGILRPRQAIWMDENDYCFRYPLPLYTLRYFTIDSGSCGCFTRFINHSDQPNCEAIAMFHEGIFRVIIRSIRPIIAGEEICYHYGPLYWKHRKKREEFTPLEG</sequence>
<dbReference type="GO" id="GO:0003682">
    <property type="term" value="F:chromatin binding"/>
    <property type="evidence" value="ECO:0007669"/>
    <property type="project" value="TreeGrafter"/>
</dbReference>